<organism evidence="2 3">
    <name type="scientific">Desulforudis audaxviator (strain MP104C)</name>
    <dbReference type="NCBI Taxonomy" id="477974"/>
    <lineage>
        <taxon>Bacteria</taxon>
        <taxon>Bacillati</taxon>
        <taxon>Bacillota</taxon>
        <taxon>Clostridia</taxon>
        <taxon>Thermoanaerobacterales</taxon>
        <taxon>Candidatus Desulforudaceae</taxon>
        <taxon>Candidatus Desulforudis</taxon>
    </lineage>
</organism>
<keyword evidence="1" id="KW-1133">Transmembrane helix</keyword>
<gene>
    <name evidence="2" type="ordered locus">Daud_0740</name>
</gene>
<dbReference type="HOGENOM" id="CLU_1438950_0_0_9"/>
<dbReference type="AlphaFoldDB" id="B1I2Q0"/>
<keyword evidence="1" id="KW-0472">Membrane</keyword>
<dbReference type="Proteomes" id="UP000008544">
    <property type="component" value="Chromosome"/>
</dbReference>
<dbReference type="eggNOG" id="ENOG5031UH0">
    <property type="taxonomic scope" value="Bacteria"/>
</dbReference>
<keyword evidence="3" id="KW-1185">Reference proteome</keyword>
<evidence type="ECO:0008006" key="4">
    <source>
        <dbReference type="Google" id="ProtNLM"/>
    </source>
</evidence>
<feature type="transmembrane region" description="Helical" evidence="1">
    <location>
        <begin position="20"/>
        <end position="41"/>
    </location>
</feature>
<evidence type="ECO:0000313" key="3">
    <source>
        <dbReference type="Proteomes" id="UP000008544"/>
    </source>
</evidence>
<proteinExistence type="predicted"/>
<dbReference type="KEGG" id="dau:Daud_0740"/>
<protein>
    <recommendedName>
        <fullName evidence="4">Bacterial Pleckstrin homology domain-containing protein</fullName>
    </recommendedName>
</protein>
<feature type="transmembrane region" description="Helical" evidence="1">
    <location>
        <begin position="53"/>
        <end position="73"/>
    </location>
</feature>
<reference evidence="3" key="1">
    <citation type="submission" date="2007-10" db="EMBL/GenBank/DDBJ databases">
        <title>Complete sequence of chromosome of Desulforudis audaxviator MP104C.</title>
        <authorList>
            <person name="Copeland A."/>
            <person name="Lucas S."/>
            <person name="Lapidus A."/>
            <person name="Barry K."/>
            <person name="Glavina del Rio T."/>
            <person name="Dalin E."/>
            <person name="Tice H."/>
            <person name="Bruce D."/>
            <person name="Pitluck S."/>
            <person name="Lowry S.R."/>
            <person name="Larimer F."/>
            <person name="Land M.L."/>
            <person name="Hauser L."/>
            <person name="Kyrpides N."/>
            <person name="Ivanova N.N."/>
            <person name="Richardson P."/>
        </authorList>
    </citation>
    <scope>NUCLEOTIDE SEQUENCE [LARGE SCALE GENOMIC DNA]</scope>
    <source>
        <strain evidence="3">MP104C</strain>
    </source>
</reference>
<dbReference type="EMBL" id="CP000860">
    <property type="protein sequence ID" value="ACA59266.1"/>
    <property type="molecule type" value="Genomic_DNA"/>
</dbReference>
<reference evidence="2 3" key="2">
    <citation type="journal article" date="2008" name="Science">
        <title>Environmental genomics reveals a single-species ecosystem deep within Earth.</title>
        <authorList>
            <person name="Chivian D."/>
            <person name="Brodie E.L."/>
            <person name="Alm E.J."/>
            <person name="Culley D.E."/>
            <person name="Dehal P.S."/>
            <person name="Desantis T.Z."/>
            <person name="Gihring T.M."/>
            <person name="Lapidus A."/>
            <person name="Lin L.H."/>
            <person name="Lowry S.R."/>
            <person name="Moser D.P."/>
            <person name="Richardson P.M."/>
            <person name="Southam G."/>
            <person name="Wanger G."/>
            <person name="Pratt L.M."/>
            <person name="Andersen G.L."/>
            <person name="Hazen T.C."/>
            <person name="Brockman F.J."/>
            <person name="Arkin A.P."/>
            <person name="Onstott T.C."/>
        </authorList>
    </citation>
    <scope>NUCLEOTIDE SEQUENCE [LARGE SCALE GENOMIC DNA]</scope>
    <source>
        <strain evidence="2 3">MP104C</strain>
    </source>
</reference>
<name>B1I2Q0_DESAP</name>
<keyword evidence="1" id="KW-0812">Transmembrane</keyword>
<accession>B1I2Q0</accession>
<sequence length="186" mass="20706">MAYQLDFLAAMKAIFVPVDPLFHFIIFIIFAVVISGPLYLVYQLKKRVSLQTWLLFIGMAVIPVAGLLGVSLLHTGSGWQLENGRLQIKTAVWAKETIELEKARVALVESTGPWQAEWRTGGLGLPGLAAGRFVFQNGETALYFRHLGSPRRVVLAVDNRYYVLVHPGVEELYEELIARGAQPAEL</sequence>
<dbReference type="OrthoDB" id="1809569at2"/>
<evidence type="ECO:0000256" key="1">
    <source>
        <dbReference type="SAM" id="Phobius"/>
    </source>
</evidence>
<evidence type="ECO:0000313" key="2">
    <source>
        <dbReference type="EMBL" id="ACA59266.1"/>
    </source>
</evidence>